<keyword evidence="2" id="KW-1185">Reference proteome</keyword>
<comment type="caution">
    <text evidence="1">The sequence shown here is derived from an EMBL/GenBank/DDBJ whole genome shotgun (WGS) entry which is preliminary data.</text>
</comment>
<proteinExistence type="predicted"/>
<name>A0ABT5Q5P6_9PSED</name>
<accession>A0ABT5Q5P6</accession>
<sequence length="57" mass="6398">MFASVDTAHFVLSIPTVRHDFKGLAFKGCEAICELYAIRIELISDNPRLCTKTLDAR</sequence>
<evidence type="ECO:0000313" key="2">
    <source>
        <dbReference type="Proteomes" id="UP001217610"/>
    </source>
</evidence>
<reference evidence="1 2" key="1">
    <citation type="submission" date="2022-05" db="EMBL/GenBank/DDBJ databases">
        <title>Novel Pseudomonas spp. Isolated from a Rainbow Trout Aquaculture Facility.</title>
        <authorList>
            <person name="Testerman T."/>
            <person name="Graf J."/>
        </authorList>
    </citation>
    <scope>NUCLEOTIDE SEQUENCE [LARGE SCALE GENOMIC DNA]</scope>
    <source>
        <strain evidence="1 2">ID357</strain>
    </source>
</reference>
<dbReference type="EMBL" id="JAMDGR010000008">
    <property type="protein sequence ID" value="MDD1149520.1"/>
    <property type="molecule type" value="Genomic_DNA"/>
</dbReference>
<evidence type="ECO:0000313" key="1">
    <source>
        <dbReference type="EMBL" id="MDD1149520.1"/>
    </source>
</evidence>
<organism evidence="1 2">
    <name type="scientific">Pseudomonas idahonensis</name>
    <dbReference type="NCBI Taxonomy" id="2942628"/>
    <lineage>
        <taxon>Bacteria</taxon>
        <taxon>Pseudomonadati</taxon>
        <taxon>Pseudomonadota</taxon>
        <taxon>Gammaproteobacteria</taxon>
        <taxon>Pseudomonadales</taxon>
        <taxon>Pseudomonadaceae</taxon>
        <taxon>Pseudomonas</taxon>
    </lineage>
</organism>
<dbReference type="RefSeq" id="WP_273923196.1">
    <property type="nucleotide sequence ID" value="NZ_JAMDGR010000008.1"/>
</dbReference>
<protein>
    <submittedName>
        <fullName evidence="1">Uncharacterized protein</fullName>
    </submittedName>
</protein>
<gene>
    <name evidence="1" type="ORF">M5G25_14580</name>
</gene>
<dbReference type="Proteomes" id="UP001217610">
    <property type="component" value="Unassembled WGS sequence"/>
</dbReference>